<name>A0A437GYR1_9SPHN</name>
<keyword evidence="1" id="KW-0472">Membrane</keyword>
<evidence type="ECO:0000313" key="2">
    <source>
        <dbReference type="EMBL" id="RVQ67808.1"/>
    </source>
</evidence>
<organism evidence="2 3">
    <name type="scientific">Croceicoccus ponticola</name>
    <dbReference type="NCBI Taxonomy" id="2217664"/>
    <lineage>
        <taxon>Bacteria</taxon>
        <taxon>Pseudomonadati</taxon>
        <taxon>Pseudomonadota</taxon>
        <taxon>Alphaproteobacteria</taxon>
        <taxon>Sphingomonadales</taxon>
        <taxon>Erythrobacteraceae</taxon>
        <taxon>Croceicoccus</taxon>
    </lineage>
</organism>
<dbReference type="EMBL" id="RXOL01000002">
    <property type="protein sequence ID" value="RVQ67808.1"/>
    <property type="molecule type" value="Genomic_DNA"/>
</dbReference>
<reference evidence="2 3" key="1">
    <citation type="submission" date="2018-12" db="EMBL/GenBank/DDBJ databases">
        <title>Croceicoccus ponticola sp. nov., a lipolytic bacterium isolated from seawater.</title>
        <authorList>
            <person name="Yoon J.-H."/>
        </authorList>
    </citation>
    <scope>NUCLEOTIDE SEQUENCE [LARGE SCALE GENOMIC DNA]</scope>
    <source>
        <strain evidence="2 3">GM-16</strain>
    </source>
</reference>
<sequence>MDQLNSPWSALWAGAALLCAGLLLWQFTNLSGLAWLFLAIAVSLIFEVEGWRMGARFAGLIYELDTETLYKEAYTFAWAFPRFLFLLVYMLAVIAWRDLGYLDPNSKSQIILLFSPGLIYLAWSHQAYRSRIRAYVADNSIQKRVWDKT</sequence>
<dbReference type="AlphaFoldDB" id="A0A437GYR1"/>
<dbReference type="RefSeq" id="WP_127612322.1">
    <property type="nucleotide sequence ID" value="NZ_RXOL01000002.1"/>
</dbReference>
<accession>A0A437GYR1</accession>
<evidence type="ECO:0000256" key="1">
    <source>
        <dbReference type="SAM" id="Phobius"/>
    </source>
</evidence>
<feature type="transmembrane region" description="Helical" evidence="1">
    <location>
        <begin position="108"/>
        <end position="123"/>
    </location>
</feature>
<proteinExistence type="predicted"/>
<gene>
    <name evidence="2" type="ORF">EKN06_07790</name>
</gene>
<keyword evidence="3" id="KW-1185">Reference proteome</keyword>
<protein>
    <submittedName>
        <fullName evidence="2">Uncharacterized protein</fullName>
    </submittedName>
</protein>
<dbReference type="Proteomes" id="UP000283003">
    <property type="component" value="Unassembled WGS sequence"/>
</dbReference>
<feature type="transmembrane region" description="Helical" evidence="1">
    <location>
        <begin position="7"/>
        <end position="27"/>
    </location>
</feature>
<comment type="caution">
    <text evidence="2">The sequence shown here is derived from an EMBL/GenBank/DDBJ whole genome shotgun (WGS) entry which is preliminary data.</text>
</comment>
<evidence type="ECO:0000313" key="3">
    <source>
        <dbReference type="Proteomes" id="UP000283003"/>
    </source>
</evidence>
<feature type="transmembrane region" description="Helical" evidence="1">
    <location>
        <begin position="33"/>
        <end position="52"/>
    </location>
</feature>
<keyword evidence="1" id="KW-1133">Transmembrane helix</keyword>
<feature type="transmembrane region" description="Helical" evidence="1">
    <location>
        <begin position="73"/>
        <end position="96"/>
    </location>
</feature>
<keyword evidence="1" id="KW-0812">Transmembrane</keyword>